<evidence type="ECO:0000256" key="1">
    <source>
        <dbReference type="SAM" id="MobiDB-lite"/>
    </source>
</evidence>
<keyword evidence="3" id="KW-1185">Reference proteome</keyword>
<feature type="region of interest" description="Disordered" evidence="1">
    <location>
        <begin position="111"/>
        <end position="149"/>
    </location>
</feature>
<gene>
    <name evidence="2" type="ORF">R3P38DRAFT_2799052</name>
</gene>
<accession>A0AAW0A273</accession>
<protein>
    <submittedName>
        <fullName evidence="2">Uncharacterized protein</fullName>
    </submittedName>
</protein>
<name>A0AAW0A273_9AGAR</name>
<sequence length="412" mass="46589">MFEFRILRSANPVKQFCCVLAIPNGEMSTLAPIFHVRFSLRRTYGLGRLGQLQGLYGELTQCKSGSIWSARRSEAAGIANTRFSKNGGPADNMFLGYCATAGTVLRRFERERRPDEFPTPSTLQTSFYRPSQTSALQHSAPPDRHFLISKDDPLRNQRRSPVEVAATAPRHSLSHATVEVPPRRTLPVQNLGNGAMFRRAGGRWGVYKLAEAQSEILNFLCLGVVFKVLMAHFVFEPVSKSYPTRSYAETLQAETMPFDFTSTHPCQLNAELRSYMLRPKPCPFDFKFNFRLNAETMQECQCRDETQSRARLSIIKSLPILWYSIVGSLFKFKFISIQLELNSTILVTLPAFFEFDDEFERTKTSVQSNSNRTLSHSTSHYSGMPVLTQTHQPNSAQSKLAFLAISHFGTLK</sequence>
<organism evidence="2 3">
    <name type="scientific">Favolaschia claudopus</name>
    <dbReference type="NCBI Taxonomy" id="2862362"/>
    <lineage>
        <taxon>Eukaryota</taxon>
        <taxon>Fungi</taxon>
        <taxon>Dikarya</taxon>
        <taxon>Basidiomycota</taxon>
        <taxon>Agaricomycotina</taxon>
        <taxon>Agaricomycetes</taxon>
        <taxon>Agaricomycetidae</taxon>
        <taxon>Agaricales</taxon>
        <taxon>Marasmiineae</taxon>
        <taxon>Mycenaceae</taxon>
        <taxon>Favolaschia</taxon>
    </lineage>
</organism>
<comment type="caution">
    <text evidence="2">The sequence shown here is derived from an EMBL/GenBank/DDBJ whole genome shotgun (WGS) entry which is preliminary data.</text>
</comment>
<feature type="compositionally biased region" description="Polar residues" evidence="1">
    <location>
        <begin position="119"/>
        <end position="137"/>
    </location>
</feature>
<evidence type="ECO:0000313" key="3">
    <source>
        <dbReference type="Proteomes" id="UP001362999"/>
    </source>
</evidence>
<dbReference type="EMBL" id="JAWWNJ010000094">
    <property type="protein sequence ID" value="KAK6997092.1"/>
    <property type="molecule type" value="Genomic_DNA"/>
</dbReference>
<proteinExistence type="predicted"/>
<evidence type="ECO:0000313" key="2">
    <source>
        <dbReference type="EMBL" id="KAK6997092.1"/>
    </source>
</evidence>
<dbReference type="Proteomes" id="UP001362999">
    <property type="component" value="Unassembled WGS sequence"/>
</dbReference>
<dbReference type="AlphaFoldDB" id="A0AAW0A273"/>
<reference evidence="2 3" key="1">
    <citation type="journal article" date="2024" name="J Genomics">
        <title>Draft genome sequencing and assembly of Favolaschia claudopus CIRM-BRFM 2984 isolated from oak limbs.</title>
        <authorList>
            <person name="Navarro D."/>
            <person name="Drula E."/>
            <person name="Chaduli D."/>
            <person name="Cazenave R."/>
            <person name="Ahrendt S."/>
            <person name="Wang J."/>
            <person name="Lipzen A."/>
            <person name="Daum C."/>
            <person name="Barry K."/>
            <person name="Grigoriev I.V."/>
            <person name="Favel A."/>
            <person name="Rosso M.N."/>
            <person name="Martin F."/>
        </authorList>
    </citation>
    <scope>NUCLEOTIDE SEQUENCE [LARGE SCALE GENOMIC DNA]</scope>
    <source>
        <strain evidence="2 3">CIRM-BRFM 2984</strain>
    </source>
</reference>